<dbReference type="OrthoDB" id="7677582at2759"/>
<evidence type="ECO:0000256" key="5">
    <source>
        <dbReference type="ARBA" id="ARBA00023212"/>
    </source>
</evidence>
<dbReference type="ExpressionAtlas" id="A0A2K2CKA1">
    <property type="expression patterns" value="baseline"/>
</dbReference>
<comment type="subcellular location">
    <subcellularLocation>
        <location evidence="1">Cytoplasm</location>
        <location evidence="1">Cytoskeleton</location>
    </subcellularLocation>
</comment>
<dbReference type="Pfam" id="PF06886">
    <property type="entry name" value="TPX2"/>
    <property type="match status" value="1"/>
</dbReference>
<keyword evidence="5" id="KW-0206">Cytoskeleton</keyword>
<evidence type="ECO:0000256" key="2">
    <source>
        <dbReference type="ARBA" id="ARBA00005885"/>
    </source>
</evidence>
<evidence type="ECO:0000256" key="4">
    <source>
        <dbReference type="ARBA" id="ARBA00022701"/>
    </source>
</evidence>
<dbReference type="GO" id="GO:0060236">
    <property type="term" value="P:regulation of mitotic spindle organization"/>
    <property type="evidence" value="ECO:0007669"/>
    <property type="project" value="InterPro"/>
</dbReference>
<dbReference type="InterPro" id="IPR009675">
    <property type="entry name" value="TPX2_fam"/>
</dbReference>
<gene>
    <name evidence="9" type="primary">LOC100834367</name>
    <name evidence="8" type="ORF">BRADI_4g03742v3</name>
</gene>
<dbReference type="EMBL" id="CM000883">
    <property type="protein sequence ID" value="PNT62463.1"/>
    <property type="molecule type" value="Genomic_DNA"/>
</dbReference>
<dbReference type="FunCoup" id="A0A2K2CKA1">
    <property type="interactions" value="352"/>
</dbReference>
<keyword evidence="3" id="KW-0963">Cytoplasm</keyword>
<protein>
    <recommendedName>
        <fullName evidence="7">TPX2 C-terminal domain-containing protein</fullName>
    </recommendedName>
</protein>
<evidence type="ECO:0000256" key="3">
    <source>
        <dbReference type="ARBA" id="ARBA00022490"/>
    </source>
</evidence>
<feature type="domain" description="TPX2 C-terminal" evidence="7">
    <location>
        <begin position="360"/>
        <end position="434"/>
    </location>
</feature>
<name>A0A2K2CKA1_BRADI</name>
<evidence type="ECO:0000256" key="6">
    <source>
        <dbReference type="SAM" id="MobiDB-lite"/>
    </source>
</evidence>
<keyword evidence="4" id="KW-0493">Microtubule</keyword>
<reference evidence="8" key="2">
    <citation type="submission" date="2017-06" db="EMBL/GenBank/DDBJ databases">
        <title>WGS assembly of Brachypodium distachyon.</title>
        <authorList>
            <consortium name="The International Brachypodium Initiative"/>
            <person name="Lucas S."/>
            <person name="Harmon-Smith M."/>
            <person name="Lail K."/>
            <person name="Tice H."/>
            <person name="Grimwood J."/>
            <person name="Bruce D."/>
            <person name="Barry K."/>
            <person name="Shu S."/>
            <person name="Lindquist E."/>
            <person name="Wang M."/>
            <person name="Pitluck S."/>
            <person name="Vogel J.P."/>
            <person name="Garvin D.F."/>
            <person name="Mockler T.C."/>
            <person name="Schmutz J."/>
            <person name="Rokhsar D."/>
            <person name="Bevan M.W."/>
        </authorList>
    </citation>
    <scope>NUCLEOTIDE SEQUENCE</scope>
    <source>
        <strain evidence="8">Bd21</strain>
    </source>
</reference>
<reference evidence="9" key="3">
    <citation type="submission" date="2018-08" db="UniProtKB">
        <authorList>
            <consortium name="EnsemblPlants"/>
        </authorList>
    </citation>
    <scope>IDENTIFICATION</scope>
    <source>
        <strain evidence="9">cv. Bd21</strain>
    </source>
</reference>
<sequence>MATPTPTPTPAARRPRVRRPFAAVASLSAARNRMLLPASAENVLEVSDEMSSSSSCIRRSKKVAGEAAGKQATAFAVGGKAVAVVRKGKKKCSCSTPASKRPAPRTPSGRGKVSAAPAMAMAMAEYEPPRAPLWDFSEEKKVRARLSSPCDGGGAEEEESMASGKKRATWGATLEEAMAGLPEPGEGRVRYLVDTFERLLSLSRSSGGEPRSRVRARRKNNNKEAAASADEMDMTSYPSVAASSSSEVSSSIVDLPRRNSRSSSRRSSGRDERRLKRCKSIDSSERSWSRKVTSQHPFNLRTEQRGKVKEDNFVEMMRMLLLEEERLRNPLAQGLPLTTDEPENLMKPPAKEPTEPFDVVLHSAVRAVGRARFDHQITERNIFLEKLELEKERQQKMDEEVEIKQLRKEQVPKAHPMPDFSKPFLPKRSVKPQTVPREPRFHTRSTTSTRHNPKT</sequence>
<feature type="region of interest" description="Disordered" evidence="6">
    <location>
        <begin position="406"/>
        <end position="455"/>
    </location>
</feature>
<dbReference type="InterPro" id="IPR027329">
    <property type="entry name" value="TPX2_C"/>
</dbReference>
<feature type="region of interest" description="Disordered" evidence="6">
    <location>
        <begin position="142"/>
        <end position="169"/>
    </location>
</feature>
<dbReference type="GO" id="GO:0005880">
    <property type="term" value="C:nuclear microtubule"/>
    <property type="evidence" value="ECO:0000318"/>
    <property type="project" value="GO_Central"/>
</dbReference>
<dbReference type="GO" id="GO:0090307">
    <property type="term" value="P:mitotic spindle assembly"/>
    <property type="evidence" value="ECO:0000318"/>
    <property type="project" value="GO_Central"/>
</dbReference>
<dbReference type="AlphaFoldDB" id="A0A2K2CKA1"/>
<dbReference type="Proteomes" id="UP000008810">
    <property type="component" value="Chromosome 4"/>
</dbReference>
<evidence type="ECO:0000259" key="7">
    <source>
        <dbReference type="Pfam" id="PF06886"/>
    </source>
</evidence>
<dbReference type="Gramene" id="PNT62463">
    <property type="protein sequence ID" value="PNT62463"/>
    <property type="gene ID" value="BRADI_4g03742v3"/>
</dbReference>
<dbReference type="GO" id="GO:0005819">
    <property type="term" value="C:spindle"/>
    <property type="evidence" value="ECO:0007669"/>
    <property type="project" value="InterPro"/>
</dbReference>
<dbReference type="GeneID" id="100834367"/>
<evidence type="ECO:0000313" key="10">
    <source>
        <dbReference type="Proteomes" id="UP000008810"/>
    </source>
</evidence>
<feature type="compositionally biased region" description="Basic and acidic residues" evidence="6">
    <location>
        <begin position="268"/>
        <end position="288"/>
    </location>
</feature>
<dbReference type="RefSeq" id="XP_014758060.1">
    <property type="nucleotide sequence ID" value="XM_014902574.2"/>
</dbReference>
<accession>A0A2K2CKA1</accession>
<dbReference type="EnsemblPlants" id="PNT62463">
    <property type="protein sequence ID" value="PNT62463"/>
    <property type="gene ID" value="BRADI_4g03742v3"/>
</dbReference>
<keyword evidence="10" id="KW-1185">Reference proteome</keyword>
<dbReference type="PANTHER" id="PTHR14326">
    <property type="entry name" value="TARGETING PROTEIN FOR XKLP2"/>
    <property type="match status" value="1"/>
</dbReference>
<comment type="similarity">
    <text evidence="2">Belongs to the TPX2 family.</text>
</comment>
<evidence type="ECO:0000256" key="1">
    <source>
        <dbReference type="ARBA" id="ARBA00004245"/>
    </source>
</evidence>
<reference evidence="8 9" key="1">
    <citation type="journal article" date="2010" name="Nature">
        <title>Genome sequencing and analysis of the model grass Brachypodium distachyon.</title>
        <authorList>
            <consortium name="International Brachypodium Initiative"/>
        </authorList>
    </citation>
    <scope>NUCLEOTIDE SEQUENCE [LARGE SCALE GENOMIC DNA]</scope>
    <source>
        <strain evidence="8 9">Bd21</strain>
    </source>
</reference>
<feature type="compositionally biased region" description="Low complexity" evidence="6">
    <location>
        <begin position="239"/>
        <end position="251"/>
    </location>
</feature>
<feature type="region of interest" description="Disordered" evidence="6">
    <location>
        <begin position="89"/>
        <end position="116"/>
    </location>
</feature>
<evidence type="ECO:0000313" key="9">
    <source>
        <dbReference type="EnsemblPlants" id="PNT62463"/>
    </source>
</evidence>
<feature type="compositionally biased region" description="Low complexity" evidence="6">
    <location>
        <begin position="444"/>
        <end position="455"/>
    </location>
</feature>
<evidence type="ECO:0000313" key="8">
    <source>
        <dbReference type="EMBL" id="PNT62463.1"/>
    </source>
</evidence>
<dbReference type="PANTHER" id="PTHR14326:SF25">
    <property type="entry name" value="OS12G0577000 PROTEIN"/>
    <property type="match status" value="1"/>
</dbReference>
<feature type="region of interest" description="Disordered" evidence="6">
    <location>
        <begin position="202"/>
        <end position="294"/>
    </location>
</feature>
<dbReference type="GO" id="GO:0008017">
    <property type="term" value="F:microtubule binding"/>
    <property type="evidence" value="ECO:0000318"/>
    <property type="project" value="GO_Central"/>
</dbReference>
<dbReference type="GO" id="GO:0030295">
    <property type="term" value="F:protein kinase activator activity"/>
    <property type="evidence" value="ECO:0000318"/>
    <property type="project" value="GO_Central"/>
</dbReference>
<proteinExistence type="inferred from homology"/>
<organism evidence="8">
    <name type="scientific">Brachypodium distachyon</name>
    <name type="common">Purple false brome</name>
    <name type="synonym">Trachynia distachya</name>
    <dbReference type="NCBI Taxonomy" id="15368"/>
    <lineage>
        <taxon>Eukaryota</taxon>
        <taxon>Viridiplantae</taxon>
        <taxon>Streptophyta</taxon>
        <taxon>Embryophyta</taxon>
        <taxon>Tracheophyta</taxon>
        <taxon>Spermatophyta</taxon>
        <taxon>Magnoliopsida</taxon>
        <taxon>Liliopsida</taxon>
        <taxon>Poales</taxon>
        <taxon>Poaceae</taxon>
        <taxon>BOP clade</taxon>
        <taxon>Pooideae</taxon>
        <taxon>Stipodae</taxon>
        <taxon>Brachypodieae</taxon>
        <taxon>Brachypodium</taxon>
    </lineage>
</organism>